<comment type="caution">
    <text evidence="1">The sequence shown here is derived from an EMBL/GenBank/DDBJ whole genome shotgun (WGS) entry which is preliminary data.</text>
</comment>
<evidence type="ECO:0000313" key="2">
    <source>
        <dbReference type="Proteomes" id="UP000789860"/>
    </source>
</evidence>
<protein>
    <submittedName>
        <fullName evidence="1">3249_t:CDS:1</fullName>
    </submittedName>
</protein>
<dbReference type="Proteomes" id="UP000789860">
    <property type="component" value="Unassembled WGS sequence"/>
</dbReference>
<feature type="non-terminal residue" evidence="1">
    <location>
        <position position="1"/>
    </location>
</feature>
<reference evidence="1" key="1">
    <citation type="submission" date="2021-06" db="EMBL/GenBank/DDBJ databases">
        <authorList>
            <person name="Kallberg Y."/>
            <person name="Tangrot J."/>
            <person name="Rosling A."/>
        </authorList>
    </citation>
    <scope>NUCLEOTIDE SEQUENCE</scope>
    <source>
        <strain evidence="1">AU212A</strain>
    </source>
</reference>
<sequence>YQIPFCQKIPLGTLPPEERNLPIFLNGKIISVMNSVLSFEEILEQELLWCLLCIKYPSTMDSVEHIKYLVNEIPKHPRFIKMLKQRTLKWLDDSTSENWQLKVATDKRVLYLHSSFCAALQSYIRIIVRKHIAKLLCTLERLSALKTLLNLECKNGDNNLIEYWYHTFNDNNVIDVEFMMDPKPDSYPLSSGPYTMEFPFSYYLIKQINLYEKLYIEDIKILKENKNNIDNSTGDLLNNILADCFERFQNILLKTPALQDAPLQIAGHLYYKDFLTIISSNNGGNENLKLITLLLQRRLGKKLIMNPIRLHTYWWAKSDIIIAELQLSKLCYPIANEIVKDINDNFENYKRDLPDIAAQLTLDRIHTINEKQLQQWQLEVPQILLLCTDLSVGPLSSSFQLLSICNDLVSLQVIPPNYFSIIIDIGRKYGPSDIKFVDHIFKILDTKRTTKSIIARQNFVLRILEIIPLESPARLHLYEKLFTQAQPLTLTAFIILCIFRSEEKDLFSAILGNTNKVFRSSRRLNIINEQLGKNSCDSELVALCCDVIQQEFFDKMGFDRLKGLFRDAFQ</sequence>
<name>A0ACA9NFY3_9GLOM</name>
<accession>A0ACA9NFY3</accession>
<gene>
    <name evidence="1" type="ORF">SCALOS_LOCUS8568</name>
</gene>
<proteinExistence type="predicted"/>
<organism evidence="1 2">
    <name type="scientific">Scutellospora calospora</name>
    <dbReference type="NCBI Taxonomy" id="85575"/>
    <lineage>
        <taxon>Eukaryota</taxon>
        <taxon>Fungi</taxon>
        <taxon>Fungi incertae sedis</taxon>
        <taxon>Mucoromycota</taxon>
        <taxon>Glomeromycotina</taxon>
        <taxon>Glomeromycetes</taxon>
        <taxon>Diversisporales</taxon>
        <taxon>Gigasporaceae</taxon>
        <taxon>Scutellospora</taxon>
    </lineage>
</organism>
<dbReference type="EMBL" id="CAJVPM010023049">
    <property type="protein sequence ID" value="CAG8648073.1"/>
    <property type="molecule type" value="Genomic_DNA"/>
</dbReference>
<feature type="non-terminal residue" evidence="1">
    <location>
        <position position="570"/>
    </location>
</feature>
<evidence type="ECO:0000313" key="1">
    <source>
        <dbReference type="EMBL" id="CAG8648073.1"/>
    </source>
</evidence>
<keyword evidence="2" id="KW-1185">Reference proteome</keyword>